<evidence type="ECO:0000256" key="4">
    <source>
        <dbReference type="ARBA" id="ARBA00023163"/>
    </source>
</evidence>
<keyword evidence="4" id="KW-0804">Transcription</keyword>
<dbReference type="GO" id="GO:0006351">
    <property type="term" value="P:DNA-templated transcription"/>
    <property type="evidence" value="ECO:0007669"/>
    <property type="project" value="InterPro"/>
</dbReference>
<name>A0A8H4U106_9HYPO</name>
<dbReference type="GO" id="GO:0005634">
    <property type="term" value="C:nucleus"/>
    <property type="evidence" value="ECO:0007669"/>
    <property type="project" value="UniProtKB-SubCell"/>
</dbReference>
<evidence type="ECO:0000256" key="2">
    <source>
        <dbReference type="ARBA" id="ARBA00022723"/>
    </source>
</evidence>
<reference evidence="8" key="2">
    <citation type="submission" date="2020-05" db="EMBL/GenBank/DDBJ databases">
        <authorList>
            <person name="Kim H.-S."/>
            <person name="Proctor R.H."/>
            <person name="Brown D.W."/>
        </authorList>
    </citation>
    <scope>NUCLEOTIDE SEQUENCE</scope>
    <source>
        <strain evidence="8">NRRL 20472</strain>
    </source>
</reference>
<accession>A0A8H4U106</accession>
<comment type="caution">
    <text evidence="8">The sequence shown here is derived from an EMBL/GenBank/DDBJ whole genome shotgun (WGS) entry which is preliminary data.</text>
</comment>
<dbReference type="GO" id="GO:0000981">
    <property type="term" value="F:DNA-binding transcription factor activity, RNA polymerase II-specific"/>
    <property type="evidence" value="ECO:0007669"/>
    <property type="project" value="InterPro"/>
</dbReference>
<organism evidence="8 9">
    <name type="scientific">Fusarium sarcochroum</name>
    <dbReference type="NCBI Taxonomy" id="1208366"/>
    <lineage>
        <taxon>Eukaryota</taxon>
        <taxon>Fungi</taxon>
        <taxon>Dikarya</taxon>
        <taxon>Ascomycota</taxon>
        <taxon>Pezizomycotina</taxon>
        <taxon>Sordariomycetes</taxon>
        <taxon>Hypocreomycetidae</taxon>
        <taxon>Hypocreales</taxon>
        <taxon>Nectriaceae</taxon>
        <taxon>Fusarium</taxon>
        <taxon>Fusarium lateritium species complex</taxon>
    </lineage>
</organism>
<keyword evidence="3" id="KW-0805">Transcription regulation</keyword>
<evidence type="ECO:0000313" key="8">
    <source>
        <dbReference type="EMBL" id="KAF4967538.1"/>
    </source>
</evidence>
<dbReference type="PANTHER" id="PTHR47338:SF7">
    <property type="entry name" value="ZN(II)2CYS6 TRANSCRIPTION FACTOR (EUROFUNG)"/>
    <property type="match status" value="1"/>
</dbReference>
<evidence type="ECO:0000256" key="5">
    <source>
        <dbReference type="ARBA" id="ARBA00023242"/>
    </source>
</evidence>
<dbReference type="GO" id="GO:0008270">
    <property type="term" value="F:zinc ion binding"/>
    <property type="evidence" value="ECO:0007669"/>
    <property type="project" value="InterPro"/>
</dbReference>
<evidence type="ECO:0000256" key="6">
    <source>
        <dbReference type="SAM" id="MobiDB-lite"/>
    </source>
</evidence>
<keyword evidence="9" id="KW-1185">Reference proteome</keyword>
<sequence>MLRIDAEQPPLPTVRTIDTATEHPVPSNHSSPASTLSYDPTRFETVGRDVIRNYLDAFFDKANYFLCPFLHKATVIADFCQDKLEPKLIKAICALGIRLSSSEPNSCCYDWMDEVQRDIVTNMNNVSLTDLQALMLVIQFRSLLKFTDDVWNLLSIAARVAFTKRFNYERPKDDPVKQESLRRLMWSIFIMDKDFSGGIEDLTICPVYRLHIRLPNSNHNFQLGLPSRMQYSYMCVDDAVDTNATSYLIKMFDLRDRILSSSSETAKAQKRVHLRSNYVFAPEGEEESDSAANPLVVEPGQAWPTIPPPITVPSTDSWPFSLPDGGEDSQSLAGANVLNLPNVFVPGAPGFNTTLHNNSFSIPTDPLDLQINAYSNI</sequence>
<dbReference type="EMBL" id="JABEXW010000232">
    <property type="protein sequence ID" value="KAF4967538.1"/>
    <property type="molecule type" value="Genomic_DNA"/>
</dbReference>
<evidence type="ECO:0000259" key="7">
    <source>
        <dbReference type="Pfam" id="PF04082"/>
    </source>
</evidence>
<dbReference type="InterPro" id="IPR007219">
    <property type="entry name" value="XnlR_reg_dom"/>
</dbReference>
<keyword evidence="5" id="KW-0539">Nucleus</keyword>
<feature type="domain" description="Xylanolytic transcriptional activator regulatory" evidence="7">
    <location>
        <begin position="55"/>
        <end position="219"/>
    </location>
</feature>
<keyword evidence="2" id="KW-0479">Metal-binding</keyword>
<comment type="subcellular location">
    <subcellularLocation>
        <location evidence="1">Nucleus</location>
    </subcellularLocation>
</comment>
<dbReference type="Proteomes" id="UP000622797">
    <property type="component" value="Unassembled WGS sequence"/>
</dbReference>
<dbReference type="OrthoDB" id="4685598at2759"/>
<dbReference type="PANTHER" id="PTHR47338">
    <property type="entry name" value="ZN(II)2CYS6 TRANSCRIPTION FACTOR (EUROFUNG)-RELATED"/>
    <property type="match status" value="1"/>
</dbReference>
<proteinExistence type="predicted"/>
<evidence type="ECO:0000256" key="3">
    <source>
        <dbReference type="ARBA" id="ARBA00023015"/>
    </source>
</evidence>
<evidence type="ECO:0000313" key="9">
    <source>
        <dbReference type="Proteomes" id="UP000622797"/>
    </source>
</evidence>
<dbReference type="Pfam" id="PF04082">
    <property type="entry name" value="Fungal_trans"/>
    <property type="match status" value="1"/>
</dbReference>
<feature type="region of interest" description="Disordered" evidence="6">
    <location>
        <begin position="1"/>
        <end position="35"/>
    </location>
</feature>
<dbReference type="AlphaFoldDB" id="A0A8H4U106"/>
<dbReference type="InterPro" id="IPR050815">
    <property type="entry name" value="TF_fung"/>
</dbReference>
<protein>
    <recommendedName>
        <fullName evidence="7">Xylanolytic transcriptional activator regulatory domain-containing protein</fullName>
    </recommendedName>
</protein>
<evidence type="ECO:0000256" key="1">
    <source>
        <dbReference type="ARBA" id="ARBA00004123"/>
    </source>
</evidence>
<gene>
    <name evidence="8" type="ORF">FSARC_4923</name>
</gene>
<dbReference type="GO" id="GO:0003677">
    <property type="term" value="F:DNA binding"/>
    <property type="evidence" value="ECO:0007669"/>
    <property type="project" value="InterPro"/>
</dbReference>
<reference evidence="8" key="1">
    <citation type="journal article" date="2020" name="BMC Genomics">
        <title>Correction to: Identification and distribution of gene clusters required for synthesis of sphingolipid metabolism inhibitors in diverse species of the filamentous fungus Fusarium.</title>
        <authorList>
            <person name="Kim H.S."/>
            <person name="Lohmar J.M."/>
            <person name="Busman M."/>
            <person name="Brown D.W."/>
            <person name="Naumann T.A."/>
            <person name="Divon H.H."/>
            <person name="Lysoe E."/>
            <person name="Uhlig S."/>
            <person name="Proctor R.H."/>
        </authorList>
    </citation>
    <scope>NUCLEOTIDE SEQUENCE</scope>
    <source>
        <strain evidence="8">NRRL 20472</strain>
    </source>
</reference>
<dbReference type="CDD" id="cd12148">
    <property type="entry name" value="fungal_TF_MHR"/>
    <property type="match status" value="1"/>
</dbReference>